<dbReference type="InterPro" id="IPR002901">
    <property type="entry name" value="MGlyc_endo_b_GlcNAc-like_dom"/>
</dbReference>
<keyword evidence="2" id="KW-0812">Transmembrane</keyword>
<keyword evidence="1" id="KW-0378">Hydrolase</keyword>
<dbReference type="PANTHER" id="PTHR33308:SF9">
    <property type="entry name" value="PEPTIDOGLYCAN HYDROLASE FLGJ"/>
    <property type="match status" value="1"/>
</dbReference>
<reference evidence="5 6" key="1">
    <citation type="submission" date="2014-07" db="EMBL/GenBank/DDBJ databases">
        <authorList>
            <person name="Wibberg Daniel"/>
        </authorList>
    </citation>
    <scope>NUCLEOTIDE SEQUENCE [LARGE SCALE GENOMIC DNA]</scope>
</reference>
<dbReference type="SMART" id="SM00758">
    <property type="entry name" value="PA14"/>
    <property type="match status" value="6"/>
</dbReference>
<feature type="domain" description="PA14" evidence="4">
    <location>
        <begin position="1094"/>
        <end position="1248"/>
    </location>
</feature>
<evidence type="ECO:0000259" key="4">
    <source>
        <dbReference type="PROSITE" id="PS51820"/>
    </source>
</evidence>
<dbReference type="Pfam" id="PF08239">
    <property type="entry name" value="SH3_3"/>
    <property type="match status" value="1"/>
</dbReference>
<accession>A0A090J562</accession>
<dbReference type="SUPFAM" id="SSF56988">
    <property type="entry name" value="Anthrax protective antigen"/>
    <property type="match status" value="7"/>
</dbReference>
<dbReference type="Gene3D" id="1.10.530.10">
    <property type="match status" value="1"/>
</dbReference>
<feature type="domain" description="SH3b" evidence="3">
    <location>
        <begin position="1306"/>
        <end position="1375"/>
    </location>
</feature>
<protein>
    <recommendedName>
        <fullName evidence="7">Beta-N-acetylglucosaminidase</fullName>
    </recommendedName>
</protein>
<evidence type="ECO:0008006" key="7">
    <source>
        <dbReference type="Google" id="ProtNLM"/>
    </source>
</evidence>
<feature type="transmembrane region" description="Helical" evidence="2">
    <location>
        <begin position="57"/>
        <end position="79"/>
    </location>
</feature>
<feature type="transmembrane region" description="Helical" evidence="2">
    <location>
        <begin position="27"/>
        <end position="50"/>
    </location>
</feature>
<keyword evidence="6" id="KW-1185">Reference proteome</keyword>
<keyword evidence="2" id="KW-1133">Transmembrane helix</keyword>
<dbReference type="InterPro" id="IPR011658">
    <property type="entry name" value="PA14_dom"/>
</dbReference>
<dbReference type="InterPro" id="IPR003646">
    <property type="entry name" value="SH3-like_bac-type"/>
</dbReference>
<dbReference type="EMBL" id="CCRF01000099">
    <property type="protein sequence ID" value="CEE03055.1"/>
    <property type="molecule type" value="Genomic_DNA"/>
</dbReference>
<keyword evidence="2" id="KW-0472">Membrane</keyword>
<evidence type="ECO:0000313" key="6">
    <source>
        <dbReference type="Proteomes" id="UP000040576"/>
    </source>
</evidence>
<dbReference type="InterPro" id="IPR037524">
    <property type="entry name" value="PA14/GLEYA"/>
</dbReference>
<organism evidence="5 6">
    <name type="scientific">Caldibacillus thermoamylovorans</name>
    <dbReference type="NCBI Taxonomy" id="35841"/>
    <lineage>
        <taxon>Bacteria</taxon>
        <taxon>Bacillati</taxon>
        <taxon>Bacillota</taxon>
        <taxon>Bacilli</taxon>
        <taxon>Bacillales</taxon>
        <taxon>Bacillaceae</taxon>
        <taxon>Caldibacillus</taxon>
    </lineage>
</organism>
<dbReference type="SMART" id="SM00047">
    <property type="entry name" value="LYZ2"/>
    <property type="match status" value="1"/>
</dbReference>
<dbReference type="Gene3D" id="3.90.182.10">
    <property type="entry name" value="Toxin - Anthrax Protective Antigen,domain 1"/>
    <property type="match status" value="6"/>
</dbReference>
<gene>
    <name evidence="5" type="ORF">BT1A1_3273</name>
</gene>
<feature type="domain" description="PA14" evidence="4">
    <location>
        <begin position="948"/>
        <end position="1101"/>
    </location>
</feature>
<dbReference type="Proteomes" id="UP000040576">
    <property type="component" value="Unassembled WGS sequence"/>
</dbReference>
<dbReference type="InterPro" id="IPR051056">
    <property type="entry name" value="Glycosyl_Hydrolase_73"/>
</dbReference>
<dbReference type="PANTHER" id="PTHR33308">
    <property type="entry name" value="PEPTIDOGLYCAN HYDROLASE FLGJ"/>
    <property type="match status" value="1"/>
</dbReference>
<dbReference type="GO" id="GO:0004040">
    <property type="term" value="F:amidase activity"/>
    <property type="evidence" value="ECO:0007669"/>
    <property type="project" value="InterPro"/>
</dbReference>
<evidence type="ECO:0000256" key="2">
    <source>
        <dbReference type="SAM" id="Phobius"/>
    </source>
</evidence>
<dbReference type="PROSITE" id="PS51781">
    <property type="entry name" value="SH3B"/>
    <property type="match status" value="1"/>
</dbReference>
<sequence length="1558" mass="174915">MTRVFFTVFIELLIKIKDSLGIIDLSYFINMILYVGVTMNIRLLGGIFLLGSNKFKYFVVGLSLFLIVIMLQSLVTLAADNTFTQIGRHVHYNWGYGGPAGLPVDHFNAIIDQSGNYIADDYFIQTMADDGVKVEVDGNWLIDRWSNSGGEIDRAVWPNVSAGQHTVKTHYYEDGSLAALFTDVVPFDSWLAYYYPNKQLSGLPADAKVIDPTGEFESLKESFSKSSLPPTGVVLEDFSARYTTAKRIQAGEYIIRARADDGIRVYVDGKLVVDRWSNSGFTEDAVKIQIVDRENVPENERNIHWIDVEYYNGADIGEIEFFMEPFQTAIDDSWLAEYYPNTTLSGDPVVIGGKNSLTSINELKFDWGDGSPNAKIPSEKFSARYTKKARFEEGMYLFSASSDDGVRIWVDGQKIIDSWTNGQGHRGEEKIFLIGGEHIIEVEYYDAADLANISVSYDKFPNWSTQGRNVHYNWGEGSPNGMPSNFFTIDVDQSGNYIADDYFIQTMADDGVKVEVDGNWLIDRWSNSGGEIDRAVWPNVSAGQHTVKTHYYEDGSLAALFTDVVPFDSWLAYYYPNKQLSGLPADAKVIDPTGEFESLKESFSKSSLPPTGVVLEDFSARYTTAKRIQAGEYIIRARADDGIRVYVDGKLVVDRWSNSGFTEDAVKIQIVDRENVPENERNIHWIDVEYYNGADIGEIEFFMEPFQTAIDDSWLAEYYPNTTLSGDPVVIGGKNSLTSINELKFDWGDGSPNVKIPSDNFSSRFVKKLLLNQGTYLFDVRADDGVRVWVDNNLLIDNWQNEDVYETKSNAVFLNSGEHTIKVEHYEGGSTAFLSLDYQLLSQNNIFYSISDQVQFNWGEGSPNNLPKDGFEAVFDQSQFLSGDYFIQSLADDRVKVTVDGKEVVSKWYDSPPQIEQALLPNLQPKKYKIITNYYETTGNAAIYSHIVPFDTWIAYYYNNKDLSGNPVASKLINPTGQNKALVENSGTGSPIQNVRNDNFSAVYRTVKRINSGEYVLRVKADDGIRVYLDGNPVPIIDSWTIGSSEETAVKIDIQDRNTPNPEEKNIHSLEVQYVEETGNSDVSVELIPYSDVLNTDQWIGYLYPNTDLSGTPIIIGGIGTQNPITDIDFNWGYGSPHHKIPNDNFSARYVKRSYFSNGNYQIKTISDDGIRVYVDGKPIIKSWVNSGADYLEETVHLSEGTHEIIVEYYDATDLAELKVDIVNAPSVNSLYVSAPVLPVYRSFEELADYRKHLSYYNPGYTRYFELNYGDLVTILASNQYAAQIKTADGRVGWVHLDYLDSNLLDDTWLVKEGRNFRSGPSNSSSPMGFIPAGSIVFVLDYLKTADPNFSEWYYIQTQSGQRGWIWGAIASGSSNSGRNIIRYESAKNGAVTSDITPFTPLTSKSSATVQQIDSFINYKTGGKGIMAGMGYAYLEAERQSGLNAVYLLAHSALETGWGTSGISRTKYNYYGIGAIDSQPAQGAYTFDTKEGGIIAGAIWISDNYIIRSWDKDDKVPFYQPTLDNMRYDNSWHQYSTDEAWAVKIANIIREFNNFIGN</sequence>
<dbReference type="PROSITE" id="PS51820">
    <property type="entry name" value="PA14"/>
    <property type="match status" value="6"/>
</dbReference>
<feature type="domain" description="PA14" evidence="4">
    <location>
        <begin position="709"/>
        <end position="854"/>
    </location>
</feature>
<feature type="domain" description="PA14" evidence="4">
    <location>
        <begin position="329"/>
        <end position="471"/>
    </location>
</feature>
<evidence type="ECO:0000313" key="5">
    <source>
        <dbReference type="EMBL" id="CEE03055.1"/>
    </source>
</evidence>
<proteinExistence type="predicted"/>
<name>A0A090J562_9BACI</name>
<dbReference type="Gene3D" id="2.30.30.40">
    <property type="entry name" value="SH3 Domains"/>
    <property type="match status" value="1"/>
</dbReference>
<evidence type="ECO:0000259" key="3">
    <source>
        <dbReference type="PROSITE" id="PS51781"/>
    </source>
</evidence>
<feature type="domain" description="PA14" evidence="4">
    <location>
        <begin position="185"/>
        <end position="337"/>
    </location>
</feature>
<feature type="domain" description="PA14" evidence="4">
    <location>
        <begin position="565"/>
        <end position="717"/>
    </location>
</feature>
<dbReference type="Pfam" id="PF01832">
    <property type="entry name" value="Glucosaminidase"/>
    <property type="match status" value="1"/>
</dbReference>
<evidence type="ECO:0000256" key="1">
    <source>
        <dbReference type="ARBA" id="ARBA00022801"/>
    </source>
</evidence>
<dbReference type="Pfam" id="PF07691">
    <property type="entry name" value="PA14"/>
    <property type="match status" value="6"/>
</dbReference>